<name>A0ACC7P601_9BACL</name>
<evidence type="ECO:0000313" key="1">
    <source>
        <dbReference type="EMBL" id="MFM9331835.1"/>
    </source>
</evidence>
<accession>A0ACC7P601</accession>
<organism evidence="1 2">
    <name type="scientific">Paenibacillus mesotrionivorans</name>
    <dbReference type="NCBI Taxonomy" id="3160968"/>
    <lineage>
        <taxon>Bacteria</taxon>
        <taxon>Bacillati</taxon>
        <taxon>Bacillota</taxon>
        <taxon>Bacilli</taxon>
        <taxon>Bacillales</taxon>
        <taxon>Paenibacillaceae</taxon>
        <taxon>Paenibacillus</taxon>
    </lineage>
</organism>
<keyword evidence="2" id="KW-1185">Reference proteome</keyword>
<dbReference type="EMBL" id="JBJURJ010000022">
    <property type="protein sequence ID" value="MFM9331835.1"/>
    <property type="molecule type" value="Genomic_DNA"/>
</dbReference>
<proteinExistence type="predicted"/>
<reference evidence="1" key="1">
    <citation type="submission" date="2024-12" db="EMBL/GenBank/DDBJ databases">
        <authorList>
            <person name="Wu N."/>
        </authorList>
    </citation>
    <scope>NUCLEOTIDE SEQUENCE</scope>
    <source>
        <strain evidence="1">P15</strain>
    </source>
</reference>
<gene>
    <name evidence="1" type="ORF">ACI1P1_26415</name>
</gene>
<dbReference type="Proteomes" id="UP001631969">
    <property type="component" value="Unassembled WGS sequence"/>
</dbReference>
<protein>
    <submittedName>
        <fullName evidence="1">AAA family ATPase</fullName>
    </submittedName>
</protein>
<evidence type="ECO:0000313" key="2">
    <source>
        <dbReference type="Proteomes" id="UP001631969"/>
    </source>
</evidence>
<sequence length="318" mass="35283">MVGIKELYNRLRAEIGKQVVGQEQAIRLMTAALLAEGHVLLEDVPGTGKTTLAKALAGGFDARFTRVQATPDLLPQDLLGGLVYQPQTGEFSLRKGPIFTQFLLFDEINRATPRTASALLEAMAEGQISLDGLSERLEEPFFVIATQNPVESQGVFPLPEAQLDRFLLKVRLGYPSLEEESRILHRFRSVSAPEMPQAVITPELLRQCRLECRQVRTSQEVEDYLLRVVRSTREDKRFLFGASPRAGLALLAVAQALASLDGRDYVTPDDVKEAVIPVFAHRVQLTPEFRAREFTEEQVLAALLAEIPVPTELAARPV</sequence>
<comment type="caution">
    <text evidence="1">The sequence shown here is derived from an EMBL/GenBank/DDBJ whole genome shotgun (WGS) entry which is preliminary data.</text>
</comment>